<dbReference type="GeneID" id="14882500"/>
<dbReference type="EMBL" id="KB207268">
    <property type="protein sequence ID" value="ELP83398.1"/>
    <property type="molecule type" value="Genomic_DNA"/>
</dbReference>
<dbReference type="RefSeq" id="XP_004182744.1">
    <property type="nucleotide sequence ID" value="XM_004182696.1"/>
</dbReference>
<dbReference type="OrthoDB" id="29100at2759"/>
<evidence type="ECO:0000313" key="3">
    <source>
        <dbReference type="Proteomes" id="UP000014680"/>
    </source>
</evidence>
<keyword evidence="3" id="KW-1185">Reference proteome</keyword>
<dbReference type="AlphaFoldDB" id="A0A0A1TVU3"/>
<accession>A0A0A1TVU3</accession>
<evidence type="ECO:0000256" key="1">
    <source>
        <dbReference type="SAM" id="MobiDB-lite"/>
    </source>
</evidence>
<organism evidence="2 3">
    <name type="scientific">Entamoeba invadens IP1</name>
    <dbReference type="NCBI Taxonomy" id="370355"/>
    <lineage>
        <taxon>Eukaryota</taxon>
        <taxon>Amoebozoa</taxon>
        <taxon>Evosea</taxon>
        <taxon>Archamoebae</taxon>
        <taxon>Mastigamoebida</taxon>
        <taxon>Entamoebidae</taxon>
        <taxon>Entamoeba</taxon>
    </lineage>
</organism>
<reference evidence="2 3" key="1">
    <citation type="submission" date="2012-10" db="EMBL/GenBank/DDBJ databases">
        <authorList>
            <person name="Zafar N."/>
            <person name="Inman J."/>
            <person name="Hall N."/>
            <person name="Lorenzi H."/>
            <person name="Caler E."/>
        </authorList>
    </citation>
    <scope>NUCLEOTIDE SEQUENCE [LARGE SCALE GENOMIC DNA]</scope>
    <source>
        <strain evidence="2 3">IP1</strain>
    </source>
</reference>
<sequence length="205" mass="23315">MAIQFAHQLNGLVQQTIEVAPNLMFFGFVVDQRTQFAQFFSTSKFSILLNKELLQNLVMISLSNTIEPSTIPEATACYRKGSFPLSTSFEEPKETILPTPTPQQLHDTLQKQIFEKSSPSSDRQQFNSFPQTPHQVTPMFMEGSELFKERIQSMPQPMTNARLGEPRKKRCTTPNRMVSYQSVKETIDDSTKLKIMSAISPEAFI</sequence>
<feature type="region of interest" description="Disordered" evidence="1">
    <location>
        <begin position="116"/>
        <end position="135"/>
    </location>
</feature>
<gene>
    <name evidence="2" type="ORF">EIN_373730</name>
</gene>
<dbReference type="VEuPathDB" id="AmoebaDB:EIN_373730"/>
<protein>
    <submittedName>
        <fullName evidence="2">Uncharacterized protein</fullName>
    </submittedName>
</protein>
<evidence type="ECO:0000313" key="2">
    <source>
        <dbReference type="EMBL" id="ELP83398.1"/>
    </source>
</evidence>
<name>A0A0A1TVU3_ENTIV</name>
<dbReference type="Proteomes" id="UP000014680">
    <property type="component" value="Unassembled WGS sequence"/>
</dbReference>
<dbReference type="KEGG" id="eiv:EIN_373730"/>
<proteinExistence type="predicted"/>